<feature type="transmembrane region" description="Helical" evidence="5">
    <location>
        <begin position="64"/>
        <end position="85"/>
    </location>
</feature>
<evidence type="ECO:0000256" key="5">
    <source>
        <dbReference type="SAM" id="Phobius"/>
    </source>
</evidence>
<evidence type="ECO:0000256" key="1">
    <source>
        <dbReference type="ARBA" id="ARBA00004141"/>
    </source>
</evidence>
<keyword evidence="8" id="KW-1185">Reference proteome</keyword>
<keyword evidence="3 5" id="KW-1133">Transmembrane helix</keyword>
<protein>
    <submittedName>
        <fullName evidence="7">O-antigen ligase domain-containing protein</fullName>
    </submittedName>
</protein>
<gene>
    <name evidence="7" type="ORF">E1294_35950</name>
</gene>
<comment type="caution">
    <text evidence="7">The sequence shown here is derived from an EMBL/GenBank/DDBJ whole genome shotgun (WGS) entry which is preliminary data.</text>
</comment>
<dbReference type="GO" id="GO:0016020">
    <property type="term" value="C:membrane"/>
    <property type="evidence" value="ECO:0007669"/>
    <property type="project" value="UniProtKB-SubCell"/>
</dbReference>
<evidence type="ECO:0000313" key="8">
    <source>
        <dbReference type="Proteomes" id="UP000294543"/>
    </source>
</evidence>
<reference evidence="7 8" key="1">
    <citation type="submission" date="2019-03" db="EMBL/GenBank/DDBJ databases">
        <title>Draft genome sequences of novel Actinobacteria.</title>
        <authorList>
            <person name="Sahin N."/>
            <person name="Ay H."/>
            <person name="Saygin H."/>
        </authorList>
    </citation>
    <scope>NUCLEOTIDE SEQUENCE [LARGE SCALE GENOMIC DNA]</scope>
    <source>
        <strain evidence="7 8">KC712</strain>
    </source>
</reference>
<feature type="domain" description="O-antigen ligase-related" evidence="6">
    <location>
        <begin position="194"/>
        <end position="351"/>
    </location>
</feature>
<evidence type="ECO:0000256" key="3">
    <source>
        <dbReference type="ARBA" id="ARBA00022989"/>
    </source>
</evidence>
<feature type="transmembrane region" description="Helical" evidence="5">
    <location>
        <begin position="116"/>
        <end position="138"/>
    </location>
</feature>
<dbReference type="AlphaFoldDB" id="A0A4R4WFA3"/>
<keyword evidence="4 5" id="KW-0472">Membrane</keyword>
<keyword evidence="7" id="KW-0436">Ligase</keyword>
<feature type="transmembrane region" description="Helical" evidence="5">
    <location>
        <begin position="34"/>
        <end position="52"/>
    </location>
</feature>
<dbReference type="GO" id="GO:0016874">
    <property type="term" value="F:ligase activity"/>
    <property type="evidence" value="ECO:0007669"/>
    <property type="project" value="UniProtKB-KW"/>
</dbReference>
<evidence type="ECO:0000256" key="2">
    <source>
        <dbReference type="ARBA" id="ARBA00022692"/>
    </source>
</evidence>
<accession>A0A4R4WFA3</accession>
<feature type="transmembrane region" description="Helical" evidence="5">
    <location>
        <begin position="381"/>
        <end position="402"/>
    </location>
</feature>
<dbReference type="InterPro" id="IPR051533">
    <property type="entry name" value="WaaL-like"/>
</dbReference>
<dbReference type="OrthoDB" id="5150405at2"/>
<proteinExistence type="predicted"/>
<dbReference type="EMBL" id="SMKP01000135">
    <property type="protein sequence ID" value="TDD14943.1"/>
    <property type="molecule type" value="Genomic_DNA"/>
</dbReference>
<feature type="transmembrane region" description="Helical" evidence="5">
    <location>
        <begin position="336"/>
        <end position="361"/>
    </location>
</feature>
<evidence type="ECO:0000259" key="6">
    <source>
        <dbReference type="Pfam" id="PF04932"/>
    </source>
</evidence>
<keyword evidence="2 5" id="KW-0812">Transmembrane</keyword>
<sequence>MGAHHRPSLVAAATVLLTCLPAGLDGPFSHVRVTAADVASVALAAVALALLFTSPRVAELPPRALVLAPVAGAAAIAVLASPDTLASVPGYLRYVQVFVIVPLAVMVTVRDRADSLIVGGAVVGAAVVQGVVGCVQTLTGTGASYAGERVRAVGTFGALDVMGMASVVSFGAIILLGVGLAVRGRWRAAALGGAALLCVPLALSLSRGAWLALLCAALVMLFMRSRVLAARVLLAGAAAGIVLIAGLGTGSDVLGRRVASIASAVTQPDQSLSDRYTLWRTAAGMWLDHPLTGVGPRRFAELRDTYAPIELSSGSDTDDPAHGFERRPLLSPHNMYLLTLSEQGLLGLAALGLCLGSMAWWAVRGGAVIAAGLLTWQLADFVYGDIGGPPTLVMSVVLGLVLSRVTRRAALPPLSGAPGGRGGHR</sequence>
<feature type="transmembrane region" description="Helical" evidence="5">
    <location>
        <begin position="91"/>
        <end position="109"/>
    </location>
</feature>
<organism evidence="7 8">
    <name type="scientific">Nonomuraea diastatica</name>
    <dbReference type="NCBI Taxonomy" id="1848329"/>
    <lineage>
        <taxon>Bacteria</taxon>
        <taxon>Bacillati</taxon>
        <taxon>Actinomycetota</taxon>
        <taxon>Actinomycetes</taxon>
        <taxon>Streptosporangiales</taxon>
        <taxon>Streptosporangiaceae</taxon>
        <taxon>Nonomuraea</taxon>
    </lineage>
</organism>
<evidence type="ECO:0000256" key="4">
    <source>
        <dbReference type="ARBA" id="ARBA00023136"/>
    </source>
</evidence>
<comment type="subcellular location">
    <subcellularLocation>
        <location evidence="1">Membrane</location>
        <topology evidence="1">Multi-pass membrane protein</topology>
    </subcellularLocation>
</comment>
<feature type="transmembrane region" description="Helical" evidence="5">
    <location>
        <begin position="228"/>
        <end position="247"/>
    </location>
</feature>
<feature type="transmembrane region" description="Helical" evidence="5">
    <location>
        <begin position="194"/>
        <end position="222"/>
    </location>
</feature>
<dbReference type="RefSeq" id="WP_132515440.1">
    <property type="nucleotide sequence ID" value="NZ_SMKP01000135.1"/>
</dbReference>
<evidence type="ECO:0000313" key="7">
    <source>
        <dbReference type="EMBL" id="TDD14943.1"/>
    </source>
</evidence>
<dbReference type="Pfam" id="PF04932">
    <property type="entry name" value="Wzy_C"/>
    <property type="match status" value="1"/>
</dbReference>
<name>A0A4R4WFA3_9ACTN</name>
<feature type="transmembrane region" description="Helical" evidence="5">
    <location>
        <begin position="158"/>
        <end position="182"/>
    </location>
</feature>
<dbReference type="Proteomes" id="UP000294543">
    <property type="component" value="Unassembled WGS sequence"/>
</dbReference>
<dbReference type="PANTHER" id="PTHR37422">
    <property type="entry name" value="TEICHURONIC ACID BIOSYNTHESIS PROTEIN TUAE"/>
    <property type="match status" value="1"/>
</dbReference>
<dbReference type="PANTHER" id="PTHR37422:SF13">
    <property type="entry name" value="LIPOPOLYSACCHARIDE BIOSYNTHESIS PROTEIN PA4999-RELATED"/>
    <property type="match status" value="1"/>
</dbReference>
<dbReference type="InterPro" id="IPR007016">
    <property type="entry name" value="O-antigen_ligase-rel_domated"/>
</dbReference>